<feature type="transmembrane region" description="Helical" evidence="6">
    <location>
        <begin position="226"/>
        <end position="244"/>
    </location>
</feature>
<protein>
    <submittedName>
        <fullName evidence="8">ABC transporter permease subunit</fullName>
    </submittedName>
</protein>
<feature type="transmembrane region" description="Helical" evidence="6">
    <location>
        <begin position="184"/>
        <end position="205"/>
    </location>
</feature>
<dbReference type="AlphaFoldDB" id="A0AA96RNX2"/>
<feature type="transmembrane region" description="Helical" evidence="6">
    <location>
        <begin position="101"/>
        <end position="121"/>
    </location>
</feature>
<evidence type="ECO:0000313" key="8">
    <source>
        <dbReference type="EMBL" id="WNR45997.1"/>
    </source>
</evidence>
<reference evidence="8" key="1">
    <citation type="submission" date="2022-02" db="EMBL/GenBank/DDBJ databases">
        <title>Paenibacillus sp. MBLB1832 Whole Genome Shotgun Sequencing.</title>
        <authorList>
            <person name="Hwang C.Y."/>
            <person name="Cho E.-S."/>
            <person name="Seo M.-J."/>
        </authorList>
    </citation>
    <scope>NUCLEOTIDE SEQUENCE</scope>
    <source>
        <strain evidence="8">MBLB1832</strain>
    </source>
</reference>
<dbReference type="CDD" id="cd06261">
    <property type="entry name" value="TM_PBP2"/>
    <property type="match status" value="1"/>
</dbReference>
<dbReference type="Proteomes" id="UP001304650">
    <property type="component" value="Chromosome"/>
</dbReference>
<dbReference type="PANTHER" id="PTHR43496">
    <property type="entry name" value="PROTEIN LPLB"/>
    <property type="match status" value="1"/>
</dbReference>
<evidence type="ECO:0000313" key="9">
    <source>
        <dbReference type="Proteomes" id="UP001304650"/>
    </source>
</evidence>
<dbReference type="EMBL" id="CP130319">
    <property type="protein sequence ID" value="WNR45997.1"/>
    <property type="molecule type" value="Genomic_DNA"/>
</dbReference>
<accession>A0AA96RNX2</accession>
<dbReference type="GO" id="GO:0005886">
    <property type="term" value="C:plasma membrane"/>
    <property type="evidence" value="ECO:0007669"/>
    <property type="project" value="UniProtKB-SubCell"/>
</dbReference>
<dbReference type="GO" id="GO:0055085">
    <property type="term" value="P:transmembrane transport"/>
    <property type="evidence" value="ECO:0007669"/>
    <property type="project" value="InterPro"/>
</dbReference>
<evidence type="ECO:0000256" key="6">
    <source>
        <dbReference type="RuleBase" id="RU363032"/>
    </source>
</evidence>
<organism evidence="8 9">
    <name type="scientific">Paenibacillus roseopurpureus</name>
    <dbReference type="NCBI Taxonomy" id="2918901"/>
    <lineage>
        <taxon>Bacteria</taxon>
        <taxon>Bacillati</taxon>
        <taxon>Bacillota</taxon>
        <taxon>Bacilli</taxon>
        <taxon>Bacillales</taxon>
        <taxon>Paenibacillaceae</taxon>
        <taxon>Paenibacillus</taxon>
    </lineage>
</organism>
<sequence length="320" mass="36332">MKEIQIESVRAMKGKQSAGKIVRLWQLFLKEKYLWLLALPGLIYFIIYKYIPMLGIVIAFQKYVPTKGFLGSDWVGLDNFIQIFDSSEIGRYFMNTLIISFYQIVFAFTIPIVIAIMLNELRVVAFQRVVQTLIYLPHFLSWVVVAGIFYLLFQSDGSINHLLQSWGMEPINLLSNKSNFREMLVMQVIWKEAGWGTIIYLAALTGIDPELYEAAKIDGAGRFRQIWHITLPGIRSTIIILFILRLGHVLDVGFEQVYLMLNSSVSEVGEIIDSYVYRVGVVNGNFSFTTAVGLLKGVVGMILIVGANYLSRRAGEKGVY</sequence>
<dbReference type="PROSITE" id="PS50928">
    <property type="entry name" value="ABC_TM1"/>
    <property type="match status" value="1"/>
</dbReference>
<evidence type="ECO:0000256" key="4">
    <source>
        <dbReference type="ARBA" id="ARBA00022989"/>
    </source>
</evidence>
<feature type="transmembrane region" description="Helical" evidence="6">
    <location>
        <begin position="33"/>
        <end position="60"/>
    </location>
</feature>
<dbReference type="KEGG" id="proo:MJB10_07850"/>
<keyword evidence="4 6" id="KW-1133">Transmembrane helix</keyword>
<keyword evidence="9" id="KW-1185">Reference proteome</keyword>
<dbReference type="Pfam" id="PF00528">
    <property type="entry name" value="BPD_transp_1"/>
    <property type="match status" value="1"/>
</dbReference>
<keyword evidence="3 6" id="KW-0812">Transmembrane</keyword>
<comment type="subcellular location">
    <subcellularLocation>
        <location evidence="6">Cell membrane</location>
        <topology evidence="6">Multi-pass membrane protein</topology>
    </subcellularLocation>
    <subcellularLocation>
        <location evidence="1">Membrane</location>
        <topology evidence="1">Multi-pass membrane protein</topology>
    </subcellularLocation>
</comment>
<evidence type="ECO:0000256" key="3">
    <source>
        <dbReference type="ARBA" id="ARBA00022692"/>
    </source>
</evidence>
<feature type="transmembrane region" description="Helical" evidence="6">
    <location>
        <begin position="133"/>
        <end position="153"/>
    </location>
</feature>
<gene>
    <name evidence="8" type="ORF">MJB10_07850</name>
</gene>
<evidence type="ECO:0000256" key="2">
    <source>
        <dbReference type="ARBA" id="ARBA00022448"/>
    </source>
</evidence>
<keyword evidence="5 6" id="KW-0472">Membrane</keyword>
<evidence type="ECO:0000259" key="7">
    <source>
        <dbReference type="PROSITE" id="PS50928"/>
    </source>
</evidence>
<feature type="transmembrane region" description="Helical" evidence="6">
    <location>
        <begin position="286"/>
        <end position="310"/>
    </location>
</feature>
<keyword evidence="2 6" id="KW-0813">Transport</keyword>
<comment type="similarity">
    <text evidence="6">Belongs to the binding-protein-dependent transport system permease family.</text>
</comment>
<evidence type="ECO:0000256" key="1">
    <source>
        <dbReference type="ARBA" id="ARBA00004141"/>
    </source>
</evidence>
<dbReference type="InterPro" id="IPR000515">
    <property type="entry name" value="MetI-like"/>
</dbReference>
<dbReference type="Gene3D" id="1.10.3720.10">
    <property type="entry name" value="MetI-like"/>
    <property type="match status" value="1"/>
</dbReference>
<name>A0AA96RNX2_9BACL</name>
<proteinExistence type="inferred from homology"/>
<dbReference type="InterPro" id="IPR035906">
    <property type="entry name" value="MetI-like_sf"/>
</dbReference>
<dbReference type="PANTHER" id="PTHR43496:SF1">
    <property type="entry name" value="POLYGALACTURONAN_RHAMNOGALACTURONAN TRANSPORT SYSTEM PERMEASE PROTEIN YTEP"/>
    <property type="match status" value="1"/>
</dbReference>
<feature type="domain" description="ABC transmembrane type-1" evidence="7">
    <location>
        <begin position="93"/>
        <end position="307"/>
    </location>
</feature>
<dbReference type="RefSeq" id="WP_314803228.1">
    <property type="nucleotide sequence ID" value="NZ_CP130319.1"/>
</dbReference>
<evidence type="ECO:0000256" key="5">
    <source>
        <dbReference type="ARBA" id="ARBA00023136"/>
    </source>
</evidence>
<dbReference type="SUPFAM" id="SSF161098">
    <property type="entry name" value="MetI-like"/>
    <property type="match status" value="1"/>
</dbReference>